<evidence type="ECO:0000313" key="2">
    <source>
        <dbReference type="EMBL" id="MBY20360.1"/>
    </source>
</evidence>
<dbReference type="PROSITE" id="PS50200">
    <property type="entry name" value="RA"/>
    <property type="match status" value="1"/>
</dbReference>
<organism evidence="2">
    <name type="scientific">Schizaphis graminum</name>
    <name type="common">Green bug aphid</name>
    <dbReference type="NCBI Taxonomy" id="13262"/>
    <lineage>
        <taxon>Eukaryota</taxon>
        <taxon>Metazoa</taxon>
        <taxon>Ecdysozoa</taxon>
        <taxon>Arthropoda</taxon>
        <taxon>Hexapoda</taxon>
        <taxon>Insecta</taxon>
        <taxon>Pterygota</taxon>
        <taxon>Neoptera</taxon>
        <taxon>Paraneoptera</taxon>
        <taxon>Hemiptera</taxon>
        <taxon>Sternorrhyncha</taxon>
        <taxon>Aphidomorpha</taxon>
        <taxon>Aphidoidea</taxon>
        <taxon>Aphididae</taxon>
        <taxon>Aphidini</taxon>
        <taxon>Schizaphis</taxon>
    </lineage>
</organism>
<reference evidence="2" key="1">
    <citation type="submission" date="2018-04" db="EMBL/GenBank/DDBJ databases">
        <title>Transcriptome of Schizaphis graminum biotype I.</title>
        <authorList>
            <person name="Scully E.D."/>
            <person name="Geib S.M."/>
            <person name="Palmer N.A."/>
            <person name="Koch K."/>
            <person name="Bradshaw J."/>
            <person name="Heng-Moss T."/>
            <person name="Sarath G."/>
        </authorList>
    </citation>
    <scope>NUCLEOTIDE SEQUENCE</scope>
</reference>
<dbReference type="InterPro" id="IPR000159">
    <property type="entry name" value="RA_dom"/>
</dbReference>
<dbReference type="InterPro" id="IPR048945">
    <property type="entry name" value="RASSF8/10_RA"/>
</dbReference>
<dbReference type="InterPro" id="IPR033593">
    <property type="entry name" value="N-RASSF"/>
</dbReference>
<dbReference type="EMBL" id="GGMR01007741">
    <property type="protein sequence ID" value="MBY20360.1"/>
    <property type="molecule type" value="Transcribed_RNA"/>
</dbReference>
<name>A0A2S2NT41_SCHGA</name>
<feature type="domain" description="Ras-associating" evidence="1">
    <location>
        <begin position="1"/>
        <end position="82"/>
    </location>
</feature>
<proteinExistence type="predicted"/>
<protein>
    <submittedName>
        <fullName evidence="2">Ras association domain-containing protein 7</fullName>
    </submittedName>
</protein>
<dbReference type="PANTHER" id="PTHR15286">
    <property type="entry name" value="RAS-ASSOCIATING DOMAIN CONTAINING PROTEIN"/>
    <property type="match status" value="1"/>
</dbReference>
<dbReference type="Gene3D" id="3.10.20.90">
    <property type="entry name" value="Phosphatidylinositol 3-kinase Catalytic Subunit, Chain A, domain 1"/>
    <property type="match status" value="1"/>
</dbReference>
<dbReference type="GO" id="GO:0007165">
    <property type="term" value="P:signal transduction"/>
    <property type="evidence" value="ECO:0007669"/>
    <property type="project" value="InterPro"/>
</dbReference>
<gene>
    <name evidence="2" type="primary">Rassf7</name>
    <name evidence="2" type="ORF">g.7940</name>
</gene>
<dbReference type="InterPro" id="IPR048944">
    <property type="entry name" value="RASSF8_RA"/>
</dbReference>
<dbReference type="Pfam" id="PF21712">
    <property type="entry name" value="RASSF8-10_RA"/>
    <property type="match status" value="1"/>
</dbReference>
<accession>A0A2S2NT41</accession>
<evidence type="ECO:0000259" key="1">
    <source>
        <dbReference type="PROSITE" id="PS50200"/>
    </source>
</evidence>
<sequence length="125" mass="14364">MELKVWVEGIQRVVCGVNESTTCQDVVYALAHATGKTGRFTLIERWRNNERLLAPQDHPVTVLMKWGEYANDVQFILQRSGNVSSNSTSNNPKYNEADSVPYFAQERNKDTRKSLIFNSMDFIYN</sequence>
<dbReference type="AlphaFoldDB" id="A0A2S2NT41"/>
<dbReference type="PANTHER" id="PTHR15286:SF6">
    <property type="entry name" value="GH01133P"/>
    <property type="match status" value="1"/>
</dbReference>
<dbReference type="InterPro" id="IPR029071">
    <property type="entry name" value="Ubiquitin-like_domsf"/>
</dbReference>
<dbReference type="CDD" id="cd16134">
    <property type="entry name" value="RA_RASSF8"/>
    <property type="match status" value="1"/>
</dbReference>
<dbReference type="SMART" id="SM00314">
    <property type="entry name" value="RA"/>
    <property type="match status" value="1"/>
</dbReference>
<dbReference type="SUPFAM" id="SSF54236">
    <property type="entry name" value="Ubiquitin-like"/>
    <property type="match status" value="1"/>
</dbReference>